<evidence type="ECO:0008006" key="5">
    <source>
        <dbReference type="Google" id="ProtNLM"/>
    </source>
</evidence>
<dbReference type="EMBL" id="CP036273">
    <property type="protein sequence ID" value="QDU22183.1"/>
    <property type="molecule type" value="Genomic_DNA"/>
</dbReference>
<evidence type="ECO:0000256" key="2">
    <source>
        <dbReference type="ARBA" id="ARBA00022737"/>
    </source>
</evidence>
<dbReference type="Proteomes" id="UP000319576">
    <property type="component" value="Chromosome"/>
</dbReference>
<evidence type="ECO:0000313" key="4">
    <source>
        <dbReference type="Proteomes" id="UP000319576"/>
    </source>
</evidence>
<evidence type="ECO:0000313" key="3">
    <source>
        <dbReference type="EMBL" id="QDU22183.1"/>
    </source>
</evidence>
<dbReference type="AlphaFoldDB" id="A0A517XXJ4"/>
<dbReference type="SUPFAM" id="SSF82171">
    <property type="entry name" value="DPP6 N-terminal domain-like"/>
    <property type="match status" value="1"/>
</dbReference>
<keyword evidence="1" id="KW-0853">WD repeat</keyword>
<name>A0A517XXJ4_9BACT</name>
<dbReference type="Gene3D" id="2.130.10.10">
    <property type="entry name" value="YVTN repeat-like/Quinoprotein amine dehydrogenase"/>
    <property type="match status" value="2"/>
</dbReference>
<organism evidence="3 4">
    <name type="scientific">Urbifossiella limnaea</name>
    <dbReference type="NCBI Taxonomy" id="2528023"/>
    <lineage>
        <taxon>Bacteria</taxon>
        <taxon>Pseudomonadati</taxon>
        <taxon>Planctomycetota</taxon>
        <taxon>Planctomycetia</taxon>
        <taxon>Gemmatales</taxon>
        <taxon>Gemmataceae</taxon>
        <taxon>Urbifossiella</taxon>
    </lineage>
</organism>
<dbReference type="PANTHER" id="PTHR22847:SF637">
    <property type="entry name" value="WD REPEAT DOMAIN 5B"/>
    <property type="match status" value="1"/>
</dbReference>
<evidence type="ECO:0000256" key="1">
    <source>
        <dbReference type="ARBA" id="ARBA00022574"/>
    </source>
</evidence>
<keyword evidence="2" id="KW-0677">Repeat</keyword>
<dbReference type="InterPro" id="IPR015943">
    <property type="entry name" value="WD40/YVTN_repeat-like_dom_sf"/>
</dbReference>
<reference evidence="3 4" key="1">
    <citation type="submission" date="2019-02" db="EMBL/GenBank/DDBJ databases">
        <title>Deep-cultivation of Planctomycetes and their phenomic and genomic characterization uncovers novel biology.</title>
        <authorList>
            <person name="Wiegand S."/>
            <person name="Jogler M."/>
            <person name="Boedeker C."/>
            <person name="Pinto D."/>
            <person name="Vollmers J."/>
            <person name="Rivas-Marin E."/>
            <person name="Kohn T."/>
            <person name="Peeters S.H."/>
            <person name="Heuer A."/>
            <person name="Rast P."/>
            <person name="Oberbeckmann S."/>
            <person name="Bunk B."/>
            <person name="Jeske O."/>
            <person name="Meyerdierks A."/>
            <person name="Storesund J.E."/>
            <person name="Kallscheuer N."/>
            <person name="Luecker S."/>
            <person name="Lage O.M."/>
            <person name="Pohl T."/>
            <person name="Merkel B.J."/>
            <person name="Hornburger P."/>
            <person name="Mueller R.-W."/>
            <person name="Bruemmer F."/>
            <person name="Labrenz M."/>
            <person name="Spormann A.M."/>
            <person name="Op den Camp H."/>
            <person name="Overmann J."/>
            <person name="Amann R."/>
            <person name="Jetten M.S.M."/>
            <person name="Mascher T."/>
            <person name="Medema M.H."/>
            <person name="Devos D.P."/>
            <person name="Kaster A.-K."/>
            <person name="Ovreas L."/>
            <person name="Rohde M."/>
            <person name="Galperin M.Y."/>
            <person name="Jogler C."/>
        </authorList>
    </citation>
    <scope>NUCLEOTIDE SEQUENCE [LARGE SCALE GENOMIC DNA]</scope>
    <source>
        <strain evidence="3 4">ETA_A1</strain>
    </source>
</reference>
<gene>
    <name evidence="3" type="ORF">ETAA1_41590</name>
</gene>
<sequence length="384" mass="42309">MMVPATARPPVPANTPHILDLDRHGCPFPGSCVFSPDGAILAVSGSRPRGKEYDPVLTLWDAASGRHLRTLPDASSDFSPDGKHLATPYPATGEVVIRDIKSWAEVRRLKCSRVESANYSPDGKHLLSHWGHYDRDTGRITGGEQVWNLADGRVVFEPTWEKDERCEWHWITRDGRLLMATNKQRLRTWNPRDGSDTSVKLEGGERLGHYTTDLTGTRLLYSGVEAIQTLDMTNGKVVHTFGGDGVGGEVAWLTDDGTEVVTTSKDGRVVIFDAANGRQRHAFFVAGVEKGHPPSVHPGPDPRWLVVHRSTPRNNDPLFDSWVSLYTRGGRLVRDDQHVITAAFDPAGRRVAVRAYTPELPGRPSRMTVTLHDAAAWLAGGAKN</sequence>
<proteinExistence type="predicted"/>
<accession>A0A517XXJ4</accession>
<protein>
    <recommendedName>
        <fullName evidence="5">WD40 repeat domain-containing protein</fullName>
    </recommendedName>
</protein>
<dbReference type="KEGG" id="uli:ETAA1_41590"/>
<keyword evidence="4" id="KW-1185">Reference proteome</keyword>
<dbReference type="PANTHER" id="PTHR22847">
    <property type="entry name" value="WD40 REPEAT PROTEIN"/>
    <property type="match status" value="1"/>
</dbReference>